<keyword evidence="3" id="KW-1185">Reference proteome</keyword>
<name>A0A2I0KU23_PUNGR</name>
<protein>
    <submittedName>
        <fullName evidence="2">Uncharacterized protein</fullName>
    </submittedName>
</protein>
<organism evidence="2 3">
    <name type="scientific">Punica granatum</name>
    <name type="common">Pomegranate</name>
    <dbReference type="NCBI Taxonomy" id="22663"/>
    <lineage>
        <taxon>Eukaryota</taxon>
        <taxon>Viridiplantae</taxon>
        <taxon>Streptophyta</taxon>
        <taxon>Embryophyta</taxon>
        <taxon>Tracheophyta</taxon>
        <taxon>Spermatophyta</taxon>
        <taxon>Magnoliopsida</taxon>
        <taxon>eudicotyledons</taxon>
        <taxon>Gunneridae</taxon>
        <taxon>Pentapetalae</taxon>
        <taxon>rosids</taxon>
        <taxon>malvids</taxon>
        <taxon>Myrtales</taxon>
        <taxon>Lythraceae</taxon>
        <taxon>Punica</taxon>
    </lineage>
</organism>
<feature type="region of interest" description="Disordered" evidence="1">
    <location>
        <begin position="69"/>
        <end position="114"/>
    </location>
</feature>
<gene>
    <name evidence="2" type="ORF">CRG98_007647</name>
</gene>
<dbReference type="EMBL" id="PGOL01000346">
    <property type="protein sequence ID" value="PKI71964.1"/>
    <property type="molecule type" value="Genomic_DNA"/>
</dbReference>
<dbReference type="Proteomes" id="UP000233551">
    <property type="component" value="Unassembled WGS sequence"/>
</dbReference>
<proteinExistence type="predicted"/>
<accession>A0A2I0KU23</accession>
<dbReference type="AlphaFoldDB" id="A0A2I0KU23"/>
<feature type="compositionally biased region" description="Basic residues" evidence="1">
    <location>
        <begin position="74"/>
        <end position="88"/>
    </location>
</feature>
<evidence type="ECO:0000313" key="3">
    <source>
        <dbReference type="Proteomes" id="UP000233551"/>
    </source>
</evidence>
<comment type="caution">
    <text evidence="2">The sequence shown here is derived from an EMBL/GenBank/DDBJ whole genome shotgun (WGS) entry which is preliminary data.</text>
</comment>
<feature type="compositionally biased region" description="Basic and acidic residues" evidence="1">
    <location>
        <begin position="96"/>
        <end position="114"/>
    </location>
</feature>
<evidence type="ECO:0000313" key="2">
    <source>
        <dbReference type="EMBL" id="PKI71964.1"/>
    </source>
</evidence>
<sequence>MFYLASGCEERVEEEFESRVTRLNIWKGARVQRMHVRQGWACGRTSGAQAHGQARCRCAGARRARGRCEGARQAHSRRTGARQAHRRCAGSVAGARARDRRMAGDCHYSPERTG</sequence>
<evidence type="ECO:0000256" key="1">
    <source>
        <dbReference type="SAM" id="MobiDB-lite"/>
    </source>
</evidence>
<reference evidence="2 3" key="1">
    <citation type="submission" date="2017-11" db="EMBL/GenBank/DDBJ databases">
        <title>De-novo sequencing of pomegranate (Punica granatum L.) genome.</title>
        <authorList>
            <person name="Akparov Z."/>
            <person name="Amiraslanov A."/>
            <person name="Hajiyeva S."/>
            <person name="Abbasov M."/>
            <person name="Kaur K."/>
            <person name="Hamwieh A."/>
            <person name="Solovyev V."/>
            <person name="Salamov A."/>
            <person name="Braich B."/>
            <person name="Kosarev P."/>
            <person name="Mahmoud A."/>
            <person name="Hajiyev E."/>
            <person name="Babayeva S."/>
            <person name="Izzatullayeva V."/>
            <person name="Mammadov A."/>
            <person name="Mammadov A."/>
            <person name="Sharifova S."/>
            <person name="Ojaghi J."/>
            <person name="Eynullazada K."/>
            <person name="Bayramov B."/>
            <person name="Abdulazimova A."/>
            <person name="Shahmuradov I."/>
        </authorList>
    </citation>
    <scope>NUCLEOTIDE SEQUENCE [LARGE SCALE GENOMIC DNA]</scope>
    <source>
        <strain evidence="3">cv. AG2017</strain>
        <tissue evidence="2">Leaf</tissue>
    </source>
</reference>